<gene>
    <name evidence="1" type="ORF">GCM10023225_33880</name>
</gene>
<dbReference type="Proteomes" id="UP001501195">
    <property type="component" value="Unassembled WGS sequence"/>
</dbReference>
<evidence type="ECO:0000313" key="1">
    <source>
        <dbReference type="EMBL" id="GAA4660541.1"/>
    </source>
</evidence>
<accession>A0ABP8VF90</accession>
<dbReference type="RefSeq" id="WP_345714006.1">
    <property type="nucleotide sequence ID" value="NZ_BAABIL010000696.1"/>
</dbReference>
<dbReference type="EMBL" id="BAABIL010000696">
    <property type="protein sequence ID" value="GAA4660541.1"/>
    <property type="molecule type" value="Genomic_DNA"/>
</dbReference>
<sequence length="94" mass="10326">MTELDLQADGSHRYLATTTTADGTAREHTVLCDEELLAELGLGRTEEPLLVRRALETMLRAAGEDGELPAVIDLRALGEERPELLDALRQRTAL</sequence>
<reference evidence="2" key="1">
    <citation type="journal article" date="2019" name="Int. J. Syst. Evol. Microbiol.">
        <title>The Global Catalogue of Microorganisms (GCM) 10K type strain sequencing project: providing services to taxonomists for standard genome sequencing and annotation.</title>
        <authorList>
            <consortium name="The Broad Institute Genomics Platform"/>
            <consortium name="The Broad Institute Genome Sequencing Center for Infectious Disease"/>
            <person name="Wu L."/>
            <person name="Ma J."/>
        </authorList>
    </citation>
    <scope>NUCLEOTIDE SEQUENCE [LARGE SCALE GENOMIC DNA]</scope>
    <source>
        <strain evidence="2">JCM 18126</strain>
    </source>
</reference>
<evidence type="ECO:0000313" key="2">
    <source>
        <dbReference type="Proteomes" id="UP001501195"/>
    </source>
</evidence>
<name>A0ABP8VF90_9ACTN</name>
<organism evidence="1 2">
    <name type="scientific">Kineococcus glutinatus</name>
    <dbReference type="NCBI Taxonomy" id="1070872"/>
    <lineage>
        <taxon>Bacteria</taxon>
        <taxon>Bacillati</taxon>
        <taxon>Actinomycetota</taxon>
        <taxon>Actinomycetes</taxon>
        <taxon>Kineosporiales</taxon>
        <taxon>Kineosporiaceae</taxon>
        <taxon>Kineococcus</taxon>
    </lineage>
</organism>
<keyword evidence="2" id="KW-1185">Reference proteome</keyword>
<proteinExistence type="predicted"/>
<comment type="caution">
    <text evidence="1">The sequence shown here is derived from an EMBL/GenBank/DDBJ whole genome shotgun (WGS) entry which is preliminary data.</text>
</comment>
<protein>
    <submittedName>
        <fullName evidence="1">Uncharacterized protein</fullName>
    </submittedName>
</protein>